<dbReference type="Proteomes" id="UP000004080">
    <property type="component" value="Unassembled WGS sequence"/>
</dbReference>
<evidence type="ECO:0000313" key="3">
    <source>
        <dbReference type="Proteomes" id="UP000004080"/>
    </source>
</evidence>
<keyword evidence="3" id="KW-1185">Reference proteome</keyword>
<feature type="domain" description="Calcineurin-like phosphoesterase" evidence="1">
    <location>
        <begin position="3"/>
        <end position="191"/>
    </location>
</feature>
<evidence type="ECO:0000259" key="1">
    <source>
        <dbReference type="Pfam" id="PF00149"/>
    </source>
</evidence>
<evidence type="ECO:0000313" key="2">
    <source>
        <dbReference type="EMBL" id="EIT86048.1"/>
    </source>
</evidence>
<dbReference type="eggNOG" id="COG0639">
    <property type="taxonomic scope" value="Bacteria"/>
</dbReference>
<dbReference type="GO" id="GO:0008803">
    <property type="term" value="F:bis(5'-nucleosyl)-tetraphosphatase (symmetrical) activity"/>
    <property type="evidence" value="ECO:0007669"/>
    <property type="project" value="TreeGrafter"/>
</dbReference>
<dbReference type="EMBL" id="AKKV01000023">
    <property type="protein sequence ID" value="EIT86048.1"/>
    <property type="molecule type" value="Genomic_DNA"/>
</dbReference>
<accession>I8UGW7</accession>
<dbReference type="InterPro" id="IPR050126">
    <property type="entry name" value="Ap4A_hydrolase"/>
</dbReference>
<dbReference type="AlphaFoldDB" id="I8UGW7"/>
<comment type="caution">
    <text evidence="2">The sequence shown here is derived from an EMBL/GenBank/DDBJ whole genome shotgun (WGS) entry which is preliminary data.</text>
</comment>
<organism evidence="2 3">
    <name type="scientific">Fictibacillus macauensis ZFHKF-1</name>
    <dbReference type="NCBI Taxonomy" id="1196324"/>
    <lineage>
        <taxon>Bacteria</taxon>
        <taxon>Bacillati</taxon>
        <taxon>Bacillota</taxon>
        <taxon>Bacilli</taxon>
        <taxon>Bacillales</taxon>
        <taxon>Fictibacillaceae</taxon>
        <taxon>Fictibacillus</taxon>
    </lineage>
</organism>
<dbReference type="GO" id="GO:0005737">
    <property type="term" value="C:cytoplasm"/>
    <property type="evidence" value="ECO:0007669"/>
    <property type="project" value="TreeGrafter"/>
</dbReference>
<name>I8UGW7_9BACL</name>
<dbReference type="InterPro" id="IPR004843">
    <property type="entry name" value="Calcineurin-like_PHP"/>
</dbReference>
<dbReference type="InterPro" id="IPR029052">
    <property type="entry name" value="Metallo-depent_PP-like"/>
</dbReference>
<dbReference type="STRING" id="1196324.A374_07001"/>
<dbReference type="PANTHER" id="PTHR42850:SF4">
    <property type="entry name" value="ZINC-DEPENDENT ENDOPOLYPHOSPHATASE"/>
    <property type="match status" value="1"/>
</dbReference>
<dbReference type="CDD" id="cd00144">
    <property type="entry name" value="MPP_PPP_family"/>
    <property type="match status" value="1"/>
</dbReference>
<dbReference type="GO" id="GO:0016791">
    <property type="term" value="F:phosphatase activity"/>
    <property type="evidence" value="ECO:0007669"/>
    <property type="project" value="TreeGrafter"/>
</dbReference>
<dbReference type="OrthoDB" id="384253at2"/>
<dbReference type="RefSeq" id="WP_007201497.1">
    <property type="nucleotide sequence ID" value="NZ_AKKV01000023.1"/>
</dbReference>
<dbReference type="GO" id="GO:0110154">
    <property type="term" value="P:RNA decapping"/>
    <property type="evidence" value="ECO:0007669"/>
    <property type="project" value="TreeGrafter"/>
</dbReference>
<proteinExistence type="predicted"/>
<dbReference type="Gene3D" id="3.60.21.10">
    <property type="match status" value="1"/>
</dbReference>
<dbReference type="PATRIC" id="fig|1196324.3.peg.1432"/>
<reference evidence="2 3" key="1">
    <citation type="journal article" date="2012" name="J. Bacteriol.">
        <title>Genome of Bacillus macauensis ZFHKF-1, a Long-Chain-Forming Bacterium.</title>
        <authorList>
            <person name="Cai L."/>
            <person name="Zhang T."/>
        </authorList>
    </citation>
    <scope>NUCLEOTIDE SEQUENCE [LARGE SCALE GENOMIC DNA]</scope>
    <source>
        <strain evidence="2 3">ZFHKF-1</strain>
    </source>
</reference>
<gene>
    <name evidence="2" type="ORF">A374_07001</name>
</gene>
<dbReference type="PANTHER" id="PTHR42850">
    <property type="entry name" value="METALLOPHOSPHOESTERASE"/>
    <property type="match status" value="1"/>
</dbReference>
<sequence length="248" mass="28755">MSRTIVMSDIHGHYEPLMALLSDVKYGSGDKLIFLGDYVDRGPDAARVVATVKNLVETENAVALAGNHENLFLKWLWRMEDRKRYLQIDGGKKTVKSFCKPYGISSYKVQAKKCIFKNYRDEITFLKNLPLYYEDERHLFVHAGINPELDDWRQTSKRDFRWIRSAFWEKPQKTGKIIIHGHTPTVILHKDHYDVWLNNDNQEINIDGGCHYGGWLHALVIEGNDYTAYSIDHTCSKRQVKKVPLTAV</sequence>
<dbReference type="Pfam" id="PF00149">
    <property type="entry name" value="Metallophos"/>
    <property type="match status" value="1"/>
</dbReference>
<dbReference type="SUPFAM" id="SSF56300">
    <property type="entry name" value="Metallo-dependent phosphatases"/>
    <property type="match status" value="1"/>
</dbReference>
<protein>
    <submittedName>
        <fullName evidence="2">Metallophosphoesterase</fullName>
    </submittedName>
</protein>